<sequence>MEDKFSLIKEFLQEMSISIIKEDPAEELVVVEDEENGIKNMVIDCEAPIVVLEQVIMKVPGKTEQFYKRLLQLNRELVHGAFVLDSDEQFVIFRDTLQLENLDRNELEGSIHALTLALSEYGAELLEYV</sequence>
<protein>
    <submittedName>
        <fullName evidence="1">Putative sensory transduction regulator</fullName>
    </submittedName>
</protein>
<dbReference type="AlphaFoldDB" id="A0A1W2BEW5"/>
<keyword evidence="2" id="KW-1185">Reference proteome</keyword>
<organism evidence="1 2">
    <name type="scientific">Desulfocicer vacuolatum DSM 3385</name>
    <dbReference type="NCBI Taxonomy" id="1121400"/>
    <lineage>
        <taxon>Bacteria</taxon>
        <taxon>Pseudomonadati</taxon>
        <taxon>Thermodesulfobacteriota</taxon>
        <taxon>Desulfobacteria</taxon>
        <taxon>Desulfobacterales</taxon>
        <taxon>Desulfobacteraceae</taxon>
        <taxon>Desulfocicer</taxon>
    </lineage>
</organism>
<dbReference type="Proteomes" id="UP000192418">
    <property type="component" value="Unassembled WGS sequence"/>
</dbReference>
<dbReference type="RefSeq" id="WP_084068486.1">
    <property type="nucleotide sequence ID" value="NZ_FWXY01000008.1"/>
</dbReference>
<reference evidence="1 2" key="1">
    <citation type="submission" date="2017-04" db="EMBL/GenBank/DDBJ databases">
        <authorList>
            <person name="Afonso C.L."/>
            <person name="Miller P.J."/>
            <person name="Scott M.A."/>
            <person name="Spackman E."/>
            <person name="Goraichik I."/>
            <person name="Dimitrov K.M."/>
            <person name="Suarez D.L."/>
            <person name="Swayne D.E."/>
        </authorList>
    </citation>
    <scope>NUCLEOTIDE SEQUENCE [LARGE SCALE GENOMIC DNA]</scope>
    <source>
        <strain evidence="1 2">DSM 3385</strain>
    </source>
</reference>
<dbReference type="EMBL" id="FWXY01000008">
    <property type="protein sequence ID" value="SMC71547.1"/>
    <property type="molecule type" value="Genomic_DNA"/>
</dbReference>
<accession>A0A1W2BEW5</accession>
<dbReference type="STRING" id="1121400.SAMN02746065_10847"/>
<gene>
    <name evidence="1" type="ORF">SAMN02746065_10847</name>
</gene>
<dbReference type="InterPro" id="IPR054345">
    <property type="entry name" value="Tir-like"/>
</dbReference>
<dbReference type="Pfam" id="PF22550">
    <property type="entry name" value="CesT_Tir_1"/>
    <property type="match status" value="1"/>
</dbReference>
<name>A0A1W2BEW5_9BACT</name>
<dbReference type="OrthoDB" id="361060at2"/>
<evidence type="ECO:0000313" key="1">
    <source>
        <dbReference type="EMBL" id="SMC71547.1"/>
    </source>
</evidence>
<dbReference type="Gene3D" id="3.30.1460.10">
    <property type="match status" value="1"/>
</dbReference>
<evidence type="ECO:0000313" key="2">
    <source>
        <dbReference type="Proteomes" id="UP000192418"/>
    </source>
</evidence>
<proteinExistence type="predicted"/>
<dbReference type="SUPFAM" id="SSF69635">
    <property type="entry name" value="Type III secretory system chaperone-like"/>
    <property type="match status" value="1"/>
</dbReference>